<dbReference type="EMBL" id="CAJFDI010000002">
    <property type="protein sequence ID" value="CAD5217866.1"/>
    <property type="molecule type" value="Genomic_DNA"/>
</dbReference>
<evidence type="ECO:0000313" key="5">
    <source>
        <dbReference type="WBParaSite" id="BXY_1576000.1"/>
    </source>
</evidence>
<evidence type="ECO:0000313" key="4">
    <source>
        <dbReference type="Proteomes" id="UP000659654"/>
    </source>
</evidence>
<dbReference type="Proteomes" id="UP000659654">
    <property type="component" value="Unassembled WGS sequence"/>
</dbReference>
<keyword evidence="4" id="KW-1185">Reference proteome</keyword>
<sequence>MSEILKKVKGKLFKTKRAKKEKKEVCQETPLPMDPSPRPHYRRLVREYEDVRPSTYSHLFKPPTTFRPRTTAKSVAGGEDLDSDSEAGTGFVRNCRKRVSFHPHVREDEVDVLREKTYKLERDLEMIQRQLQFCSRRSVRFQKLYRSERETRKYLNQENQVLRKSFIELMDKTLNGTQLSIDSDDVMVPNVSCTGAVEGFASDGYHSGSLC</sequence>
<protein>
    <submittedName>
        <fullName evidence="2">(pine wood nematode) hypothetical protein</fullName>
    </submittedName>
</protein>
<organism evidence="3 5">
    <name type="scientific">Bursaphelenchus xylophilus</name>
    <name type="common">Pinewood nematode worm</name>
    <name type="synonym">Aphelenchoides xylophilus</name>
    <dbReference type="NCBI Taxonomy" id="6326"/>
    <lineage>
        <taxon>Eukaryota</taxon>
        <taxon>Metazoa</taxon>
        <taxon>Ecdysozoa</taxon>
        <taxon>Nematoda</taxon>
        <taxon>Chromadorea</taxon>
        <taxon>Rhabditida</taxon>
        <taxon>Tylenchina</taxon>
        <taxon>Tylenchomorpha</taxon>
        <taxon>Aphelenchoidea</taxon>
        <taxon>Aphelenchoididae</taxon>
        <taxon>Bursaphelenchus</taxon>
    </lineage>
</organism>
<feature type="region of interest" description="Disordered" evidence="1">
    <location>
        <begin position="59"/>
        <end position="87"/>
    </location>
</feature>
<dbReference type="Proteomes" id="UP000582659">
    <property type="component" value="Unassembled WGS sequence"/>
</dbReference>
<dbReference type="WBParaSite" id="BXY_1576000.1">
    <property type="protein sequence ID" value="BXY_1576000.1"/>
    <property type="gene ID" value="BXY_1576000"/>
</dbReference>
<name>A0A1I7SRU3_BURXY</name>
<dbReference type="EMBL" id="CAJFCV020000002">
    <property type="protein sequence ID" value="CAG9101847.1"/>
    <property type="molecule type" value="Genomic_DNA"/>
</dbReference>
<proteinExistence type="predicted"/>
<accession>A0A1I7SRU3</accession>
<reference evidence="2" key="2">
    <citation type="submission" date="2020-09" db="EMBL/GenBank/DDBJ databases">
        <authorList>
            <person name="Kikuchi T."/>
        </authorList>
    </citation>
    <scope>NUCLEOTIDE SEQUENCE</scope>
    <source>
        <strain evidence="2">Ka4C1</strain>
    </source>
</reference>
<feature type="region of interest" description="Disordered" evidence="1">
    <location>
        <begin position="16"/>
        <end position="40"/>
    </location>
</feature>
<feature type="compositionally biased region" description="Low complexity" evidence="1">
    <location>
        <begin position="62"/>
        <end position="71"/>
    </location>
</feature>
<reference evidence="5" key="1">
    <citation type="submission" date="2016-11" db="UniProtKB">
        <authorList>
            <consortium name="WormBaseParasite"/>
        </authorList>
    </citation>
    <scope>IDENTIFICATION</scope>
</reference>
<evidence type="ECO:0000313" key="2">
    <source>
        <dbReference type="EMBL" id="CAD5217866.1"/>
    </source>
</evidence>
<dbReference type="Proteomes" id="UP000095284">
    <property type="component" value="Unplaced"/>
</dbReference>
<dbReference type="OrthoDB" id="10529688at2759"/>
<gene>
    <name evidence="2" type="ORF">BXYJ_LOCUS5259</name>
</gene>
<evidence type="ECO:0000313" key="3">
    <source>
        <dbReference type="Proteomes" id="UP000095284"/>
    </source>
</evidence>
<evidence type="ECO:0000256" key="1">
    <source>
        <dbReference type="SAM" id="MobiDB-lite"/>
    </source>
</evidence>
<dbReference type="AlphaFoldDB" id="A0A1I7SRU3"/>